<evidence type="ECO:0000313" key="3">
    <source>
        <dbReference type="EMBL" id="MCY0150500.1"/>
    </source>
</evidence>
<dbReference type="InterPro" id="IPR002053">
    <property type="entry name" value="Glyco_hydro_25"/>
</dbReference>
<accession>A0ABT3ZFB9</accession>
<dbReference type="RefSeq" id="WP_267655933.1">
    <property type="nucleotide sequence ID" value="NZ_JAOVZR010000001.1"/>
</dbReference>
<keyword evidence="2" id="KW-0732">Signal</keyword>
<dbReference type="Gene3D" id="3.20.20.80">
    <property type="entry name" value="Glycosidases"/>
    <property type="match status" value="1"/>
</dbReference>
<dbReference type="EMBL" id="JAOVZR010000001">
    <property type="protein sequence ID" value="MCY0150500.1"/>
    <property type="molecule type" value="Genomic_DNA"/>
</dbReference>
<reference evidence="3" key="1">
    <citation type="submission" date="2022-10" db="EMBL/GenBank/DDBJ databases">
        <title>Hoeflea sp. G2-23, isolated from marine algae.</title>
        <authorList>
            <person name="Kristyanto S."/>
            <person name="Kim J.M."/>
            <person name="Jeon C.O."/>
        </authorList>
    </citation>
    <scope>NUCLEOTIDE SEQUENCE</scope>
    <source>
        <strain evidence="3">G2-23</strain>
    </source>
</reference>
<organism evidence="3 4">
    <name type="scientific">Hoeflea algicola</name>
    <dbReference type="NCBI Taxonomy" id="2983763"/>
    <lineage>
        <taxon>Bacteria</taxon>
        <taxon>Pseudomonadati</taxon>
        <taxon>Pseudomonadota</taxon>
        <taxon>Alphaproteobacteria</taxon>
        <taxon>Hyphomicrobiales</taxon>
        <taxon>Rhizobiaceae</taxon>
        <taxon>Hoeflea</taxon>
    </lineage>
</organism>
<feature type="signal peptide" evidence="2">
    <location>
        <begin position="1"/>
        <end position="23"/>
    </location>
</feature>
<name>A0ABT3ZFB9_9HYPH</name>
<sequence>MRFCFSLWPALVVAALLAAPATAADTQPWKTTSNALVIDAYEMNIIDWEEMLGDSRIAAFVSKASDGLPESYSCKDGHRGDTLGHCRTMWRKYAVSRELYQTRRMLAKSRGLLWGAYHLARPGNPIDQANHFLDFAEPAEDEMMVIDIEDINADKFMSLEDADIFARHVKARTGRYPVLYTNHVTAKAIAANRDAYPVLARLPLWYARYKPSIAGVFPMGNWQSYALWQFSTMHNCKRKSCPYRVPGTLKDIDVNVVAMDRKTLEKTWPWGELVPEREPGDAATVLVAASSTNTDTILTGSINATARLMSPAADTGLHPAPRLKDGGIPIPVLSHRWELPEVAAYRHVQLPAMPEAGPRWTGTVAGGLVLQPTRAKTFLRVRLCQRLRRG</sequence>
<keyword evidence="4" id="KW-1185">Reference proteome</keyword>
<dbReference type="CDD" id="cd00599">
    <property type="entry name" value="GH25_muramidase"/>
    <property type="match status" value="1"/>
</dbReference>
<proteinExistence type="inferred from homology"/>
<dbReference type="Pfam" id="PF01183">
    <property type="entry name" value="Glyco_hydro_25"/>
    <property type="match status" value="1"/>
</dbReference>
<evidence type="ECO:0000313" key="4">
    <source>
        <dbReference type="Proteomes" id="UP001073227"/>
    </source>
</evidence>
<dbReference type="InterPro" id="IPR017853">
    <property type="entry name" value="GH"/>
</dbReference>
<comment type="caution">
    <text evidence="3">The sequence shown here is derived from an EMBL/GenBank/DDBJ whole genome shotgun (WGS) entry which is preliminary data.</text>
</comment>
<dbReference type="PROSITE" id="PS51904">
    <property type="entry name" value="GLYCOSYL_HYDROL_F25_2"/>
    <property type="match status" value="1"/>
</dbReference>
<feature type="chain" id="PRO_5046861902" evidence="2">
    <location>
        <begin position="24"/>
        <end position="390"/>
    </location>
</feature>
<dbReference type="Proteomes" id="UP001073227">
    <property type="component" value="Unassembled WGS sequence"/>
</dbReference>
<comment type="similarity">
    <text evidence="1">Belongs to the glycosyl hydrolase 25 family.</text>
</comment>
<dbReference type="SUPFAM" id="SSF51445">
    <property type="entry name" value="(Trans)glycosidases"/>
    <property type="match status" value="1"/>
</dbReference>
<protein>
    <submittedName>
        <fullName evidence="3">GH25 family lysozyme</fullName>
    </submittedName>
</protein>
<evidence type="ECO:0000256" key="1">
    <source>
        <dbReference type="ARBA" id="ARBA00010646"/>
    </source>
</evidence>
<evidence type="ECO:0000256" key="2">
    <source>
        <dbReference type="SAM" id="SignalP"/>
    </source>
</evidence>
<gene>
    <name evidence="3" type="ORF">OEG84_23030</name>
</gene>